<proteinExistence type="predicted"/>
<feature type="transmembrane region" description="Helical" evidence="1">
    <location>
        <begin position="15"/>
        <end position="34"/>
    </location>
</feature>
<geneLocation type="mitochondrion" evidence="2"/>
<evidence type="ECO:0000256" key="1">
    <source>
        <dbReference type="SAM" id="Phobius"/>
    </source>
</evidence>
<keyword evidence="2" id="KW-0496">Mitochondrion</keyword>
<gene>
    <name evidence="2" type="ORF">AEK19_MT1693</name>
</gene>
<organism evidence="2">
    <name type="scientific">Utricularia reniformis</name>
    <dbReference type="NCBI Taxonomy" id="192314"/>
    <lineage>
        <taxon>Eukaryota</taxon>
        <taxon>Viridiplantae</taxon>
        <taxon>Streptophyta</taxon>
        <taxon>Embryophyta</taxon>
        <taxon>Tracheophyta</taxon>
        <taxon>Spermatophyta</taxon>
        <taxon>Magnoliopsida</taxon>
        <taxon>eudicotyledons</taxon>
        <taxon>Gunneridae</taxon>
        <taxon>Pentapetalae</taxon>
        <taxon>asterids</taxon>
        <taxon>lamiids</taxon>
        <taxon>Lamiales</taxon>
        <taxon>Lentibulariaceae</taxon>
        <taxon>Utricularia</taxon>
    </lineage>
</organism>
<evidence type="ECO:0000313" key="2">
    <source>
        <dbReference type="EMBL" id="ART31874.1"/>
    </source>
</evidence>
<protein>
    <submittedName>
        <fullName evidence="2">Uncharacterized protein</fullName>
    </submittedName>
</protein>
<keyword evidence="1" id="KW-1133">Transmembrane helix</keyword>
<sequence>MVVGYLPGPPFSPSFYALLAYFLSFFYSDLYGEWKNPLLENPRKATF</sequence>
<reference evidence="2" key="1">
    <citation type="submission" date="2017-03" db="EMBL/GenBank/DDBJ databases">
        <title>The mitochondrial genome of the carnivorous plant Utricularia reniformis (Lentibulariaceae): structure, comparative analysis and evolutionary landmarks.</title>
        <authorList>
            <person name="Silva S.R."/>
            <person name="Alvarenga D.O."/>
            <person name="Michael T.P."/>
            <person name="Miranda V.F.O."/>
            <person name="Varani A.M."/>
        </authorList>
    </citation>
    <scope>NUCLEOTIDE SEQUENCE</scope>
</reference>
<accession>A0A1Y0B3B0</accession>
<keyword evidence="1" id="KW-0472">Membrane</keyword>
<dbReference type="AlphaFoldDB" id="A0A1Y0B3B0"/>
<name>A0A1Y0B3B0_9LAMI</name>
<dbReference type="EMBL" id="KY774314">
    <property type="protein sequence ID" value="ART31874.1"/>
    <property type="molecule type" value="Genomic_DNA"/>
</dbReference>
<keyword evidence="1" id="KW-0812">Transmembrane</keyword>